<dbReference type="Gene3D" id="3.40.605.10">
    <property type="entry name" value="Aldehyde Dehydrogenase, Chain A, domain 1"/>
    <property type="match status" value="1"/>
</dbReference>
<dbReference type="FunFam" id="3.40.605.10:FF:000007">
    <property type="entry name" value="NAD/NADP-dependent betaine aldehyde dehydrogenase"/>
    <property type="match status" value="1"/>
</dbReference>
<dbReference type="AlphaFoldDB" id="A0A1J1AEB9"/>
<dbReference type="KEGG" id="hhsr:HSR6_2061"/>
<dbReference type="GO" id="GO:0004029">
    <property type="term" value="F:aldehyde dehydrogenase (NAD+) activity"/>
    <property type="evidence" value="ECO:0007669"/>
    <property type="project" value="UniProtKB-EC"/>
</dbReference>
<dbReference type="InterPro" id="IPR015590">
    <property type="entry name" value="Aldehyde_DH_dom"/>
</dbReference>
<feature type="domain" description="Aldehyde dehydrogenase" evidence="5">
    <location>
        <begin position="19"/>
        <end position="482"/>
    </location>
</feature>
<dbReference type="EMBL" id="CP016804">
    <property type="protein sequence ID" value="APE96490.1"/>
    <property type="molecule type" value="Genomic_DNA"/>
</dbReference>
<organism evidence="6 7">
    <name type="scientific">Halodesulfurarchaeum formicicum</name>
    <dbReference type="NCBI Taxonomy" id="1873524"/>
    <lineage>
        <taxon>Archaea</taxon>
        <taxon>Methanobacteriati</taxon>
        <taxon>Methanobacteriota</taxon>
        <taxon>Stenosarchaea group</taxon>
        <taxon>Halobacteria</taxon>
        <taxon>Halobacteriales</taxon>
        <taxon>Halobacteriaceae</taxon>
        <taxon>Halodesulfurarchaeum</taxon>
    </lineage>
</organism>
<dbReference type="Pfam" id="PF00171">
    <property type="entry name" value="Aldedh"/>
    <property type="match status" value="1"/>
</dbReference>
<evidence type="ECO:0000313" key="7">
    <source>
        <dbReference type="Proteomes" id="UP000186165"/>
    </source>
</evidence>
<evidence type="ECO:0000256" key="4">
    <source>
        <dbReference type="ARBA" id="ARBA00023027"/>
    </source>
</evidence>
<dbReference type="FunFam" id="3.40.309.10:FF:000009">
    <property type="entry name" value="Aldehyde dehydrogenase A"/>
    <property type="match status" value="1"/>
</dbReference>
<reference evidence="7" key="1">
    <citation type="submission" date="2016-08" db="EMBL/GenBank/DDBJ databases">
        <title>Discovery of first anaerobic lithoheterotrophic haloarchae widely represented in hypersaline habitats.</title>
        <authorList>
            <person name="Sorokin D.Y."/>
            <person name="Kublanov I.V."/>
            <person name="Roman P."/>
            <person name="Sinninghe Damste J.S."/>
            <person name="Golyshin P.N."/>
            <person name="Rojo D."/>
            <person name="Ciordia S."/>
            <person name="Mena Md.C."/>
            <person name="Ferrer M."/>
            <person name="Smedile F."/>
            <person name="Messina E."/>
            <person name="La Cono V."/>
            <person name="Yakimov M.M."/>
        </authorList>
    </citation>
    <scope>NUCLEOTIDE SEQUENCE [LARGE SCALE GENOMIC DNA]</scope>
    <source>
        <strain evidence="7">HSR6</strain>
    </source>
</reference>
<keyword evidence="3 6" id="KW-0560">Oxidoreductase</keyword>
<dbReference type="InterPro" id="IPR016161">
    <property type="entry name" value="Ald_DH/histidinol_DH"/>
</dbReference>
<dbReference type="Gene3D" id="3.40.309.10">
    <property type="entry name" value="Aldehyde Dehydrogenase, Chain A, domain 2"/>
    <property type="match status" value="1"/>
</dbReference>
<keyword evidence="4" id="KW-0520">NAD</keyword>
<evidence type="ECO:0000256" key="1">
    <source>
        <dbReference type="ARBA" id="ARBA00009986"/>
    </source>
</evidence>
<dbReference type="InterPro" id="IPR016163">
    <property type="entry name" value="Ald_DH_C"/>
</dbReference>
<name>A0A1J1AEB9_9EURY</name>
<sequence length="493" mass="52096">MSEFSIDADWNALYIDGEWTDREETMSVEDPSTREPITDVPAASEADVDAAYEAAAAAQADWADQPPTRKAAVTQEVAELLQTHAEDIIKLLRLEGGSSTVKANIELESAVGSVLEAASFPSRMKGEHADSIVPEKENIVERVPQGVITVISPWNFPLILSMRAVDAAIATGNSVVLKPASNTPITGGLLLARLYEEAGLPDGVLNVVTGEGSVIGDHVASHPESDVVAFTGSTAVGRHVAGLAGENLAVPAMELGGNGVHLVTDDADVDAAVEAGAFGTYTHQGQICMSINRHVVHEAVYDEYVEKLTAKAAGLPTGSVHDPETIVGPIIDETQRESVRGLIEDSIEAGATVETGGETVPVEGVEDSLVLAPTVLSGVTNDMPVAANEHFGPVAPVIRAESVDAAIEIANDTEYGLSSSVYAGNLDRGREIADQLETGMVHVNDQPVNDEPHVPFGGMKASGIGRYNAEEVISEFTQTKWISLQHEPREYPY</sequence>
<gene>
    <name evidence="6" type="ORF">HSR6_2061</name>
</gene>
<dbReference type="PANTHER" id="PTHR42986">
    <property type="entry name" value="BENZALDEHYDE DEHYDROGENASE YFMT"/>
    <property type="match status" value="1"/>
</dbReference>
<comment type="similarity">
    <text evidence="1">Belongs to the aldehyde dehydrogenase family.</text>
</comment>
<comment type="subunit">
    <text evidence="2">Homotetramer.</text>
</comment>
<dbReference type="PANTHER" id="PTHR42986:SF1">
    <property type="entry name" value="BENZALDEHYDE DEHYDROGENASE YFMT"/>
    <property type="match status" value="1"/>
</dbReference>
<evidence type="ECO:0000259" key="5">
    <source>
        <dbReference type="Pfam" id="PF00171"/>
    </source>
</evidence>
<evidence type="ECO:0000256" key="3">
    <source>
        <dbReference type="ARBA" id="ARBA00023002"/>
    </source>
</evidence>
<dbReference type="RefSeq" id="WP_071933556.1">
    <property type="nucleotide sequence ID" value="NZ_CP016804.1"/>
</dbReference>
<proteinExistence type="inferred from homology"/>
<accession>A0A1J1AEB9</accession>
<dbReference type="OrthoDB" id="6342at2157"/>
<dbReference type="GeneID" id="30418594"/>
<evidence type="ECO:0000256" key="2">
    <source>
        <dbReference type="ARBA" id="ARBA00011881"/>
    </source>
</evidence>
<dbReference type="EC" id="1.2.1.3" evidence="6"/>
<evidence type="ECO:0000313" key="6">
    <source>
        <dbReference type="EMBL" id="APE96490.1"/>
    </source>
</evidence>
<dbReference type="InterPro" id="IPR016162">
    <property type="entry name" value="Ald_DH_N"/>
</dbReference>
<dbReference type="Proteomes" id="UP000186165">
    <property type="component" value="Chromosome"/>
</dbReference>
<protein>
    <submittedName>
        <fullName evidence="6">Aldehyde dehydrogenase (NAD+)</fullName>
        <ecNumber evidence="6">1.2.1.3</ecNumber>
    </submittedName>
</protein>
<keyword evidence="7" id="KW-1185">Reference proteome</keyword>
<dbReference type="SUPFAM" id="SSF53720">
    <property type="entry name" value="ALDH-like"/>
    <property type="match status" value="1"/>
</dbReference>